<evidence type="ECO:0000313" key="5">
    <source>
        <dbReference type="EMBL" id="MDQ0175405.1"/>
    </source>
</evidence>
<evidence type="ECO:0000256" key="3">
    <source>
        <dbReference type="ARBA" id="ARBA00023098"/>
    </source>
</evidence>
<keyword evidence="2" id="KW-0442">Lipid degradation</keyword>
<proteinExistence type="predicted"/>
<keyword evidence="4" id="KW-0812">Transmembrane</keyword>
<reference evidence="5 6" key="1">
    <citation type="submission" date="2023-07" db="EMBL/GenBank/DDBJ databases">
        <title>Genomic Encyclopedia of Type Strains, Phase IV (KMG-IV): sequencing the most valuable type-strain genomes for metagenomic binning, comparative biology and taxonomic classification.</title>
        <authorList>
            <person name="Goeker M."/>
        </authorList>
    </citation>
    <scope>NUCLEOTIDE SEQUENCE [LARGE SCALE GENOMIC DNA]</scope>
    <source>
        <strain evidence="5 6">DSM 23837</strain>
    </source>
</reference>
<name>A0ABT9WQ33_9BACI</name>
<keyword evidence="6" id="KW-1185">Reference proteome</keyword>
<evidence type="ECO:0000313" key="6">
    <source>
        <dbReference type="Proteomes" id="UP001223586"/>
    </source>
</evidence>
<feature type="transmembrane region" description="Helical" evidence="4">
    <location>
        <begin position="86"/>
        <end position="111"/>
    </location>
</feature>
<evidence type="ECO:0000256" key="4">
    <source>
        <dbReference type="SAM" id="Phobius"/>
    </source>
</evidence>
<dbReference type="SUPFAM" id="SSF53474">
    <property type="entry name" value="alpha/beta-Hydrolases"/>
    <property type="match status" value="1"/>
</dbReference>
<dbReference type="Gene3D" id="3.40.50.1820">
    <property type="entry name" value="alpha/beta hydrolase"/>
    <property type="match status" value="1"/>
</dbReference>
<keyword evidence="1 5" id="KW-0378">Hydrolase</keyword>
<keyword evidence="3" id="KW-0443">Lipid metabolism</keyword>
<organism evidence="5 6">
    <name type="scientific">Bacillus chungangensis</name>
    <dbReference type="NCBI Taxonomy" id="587633"/>
    <lineage>
        <taxon>Bacteria</taxon>
        <taxon>Bacillati</taxon>
        <taxon>Bacillota</taxon>
        <taxon>Bacilli</taxon>
        <taxon>Bacillales</taxon>
        <taxon>Bacillaceae</taxon>
        <taxon>Bacillus</taxon>
    </lineage>
</organism>
<dbReference type="RefSeq" id="WP_307227706.1">
    <property type="nucleotide sequence ID" value="NZ_JAUSTT010000006.1"/>
</dbReference>
<dbReference type="PANTHER" id="PTHR10272:SF0">
    <property type="entry name" value="PLATELET-ACTIVATING FACTOR ACETYLHYDROLASE"/>
    <property type="match status" value="1"/>
</dbReference>
<dbReference type="PANTHER" id="PTHR10272">
    <property type="entry name" value="PLATELET-ACTIVATING FACTOR ACETYLHYDROLASE"/>
    <property type="match status" value="1"/>
</dbReference>
<dbReference type="EMBL" id="JAUSTT010000006">
    <property type="protein sequence ID" value="MDQ0175405.1"/>
    <property type="molecule type" value="Genomic_DNA"/>
</dbReference>
<protein>
    <submittedName>
        <fullName evidence="5">Dienelactone hydrolase</fullName>
    </submittedName>
</protein>
<dbReference type="InterPro" id="IPR029058">
    <property type="entry name" value="AB_hydrolase_fold"/>
</dbReference>
<keyword evidence="4" id="KW-0472">Membrane</keyword>
<feature type="transmembrane region" description="Helical" evidence="4">
    <location>
        <begin position="54"/>
        <end position="74"/>
    </location>
</feature>
<feature type="transmembrane region" description="Helical" evidence="4">
    <location>
        <begin position="6"/>
        <end position="22"/>
    </location>
</feature>
<comment type="caution">
    <text evidence="5">The sequence shown here is derived from an EMBL/GenBank/DDBJ whole genome shotgun (WGS) entry which is preliminary data.</text>
</comment>
<accession>A0ABT9WQ33</accession>
<gene>
    <name evidence="5" type="ORF">J2S08_001239</name>
</gene>
<dbReference type="GO" id="GO:0016787">
    <property type="term" value="F:hydrolase activity"/>
    <property type="evidence" value="ECO:0007669"/>
    <property type="project" value="UniProtKB-KW"/>
</dbReference>
<dbReference type="Pfam" id="PF03403">
    <property type="entry name" value="PAF-AH_p_II"/>
    <property type="match status" value="1"/>
</dbReference>
<dbReference type="Proteomes" id="UP001223586">
    <property type="component" value="Unassembled WGS sequence"/>
</dbReference>
<sequence>MRLFEIMITVLSIGMLWHVIWYRKRLTRWLGMLLPLLLIGGSICHFIVEGGRWQMVFVYFSIGIVLLVYLIRELRPVSEQKNSKLAAFLLSFIALPYSVIAAGLPCLLPVFSLEKPTGPYKVGTVNYSWLDENREIEQGEPRRINVQIWYPAELDSTSQKAPYISHLTVLSEALEKQFDTPKWLFRYFDLVETNTYSEPVFANDIGKIPLVFFSHGNMTGAGFTNSFQTIELASHGYVVAAVEHPQTALTAAYPDGSFVPFVDFFSKLPMEYDAQNVVSSRVIEEQTQDLEFALEQMKKLDEAKSNSLFANKIDFLNVGLFGHSFGGATIVNTLYKNQLFKAGINMDGYIYGSDRTESIKQPVLLMNSDHSIDNDDLSNKMVMEEQKRRKRAFQEKAYILDIKKAGHLNFTDFPLYSPLIAWISPDVKQNHQIVNEATICFFDQNLKESSDCSLESLISMYPKINFRKGDE</sequence>
<evidence type="ECO:0000256" key="1">
    <source>
        <dbReference type="ARBA" id="ARBA00022801"/>
    </source>
</evidence>
<evidence type="ECO:0000256" key="2">
    <source>
        <dbReference type="ARBA" id="ARBA00022963"/>
    </source>
</evidence>
<feature type="transmembrane region" description="Helical" evidence="4">
    <location>
        <begin position="29"/>
        <end position="48"/>
    </location>
</feature>
<keyword evidence="4" id="KW-1133">Transmembrane helix</keyword>